<dbReference type="InterPro" id="IPR047817">
    <property type="entry name" value="ABC2_TM_bact-type"/>
</dbReference>
<dbReference type="PANTHER" id="PTHR43229">
    <property type="entry name" value="NODULATION PROTEIN J"/>
    <property type="match status" value="1"/>
</dbReference>
<protein>
    <recommendedName>
        <fullName evidence="6">Transport permease protein</fullName>
    </recommendedName>
</protein>
<name>A0A1H5PXE3_9ACTN</name>
<dbReference type="GO" id="GO:0046677">
    <property type="term" value="P:response to antibiotic"/>
    <property type="evidence" value="ECO:0007669"/>
    <property type="project" value="UniProtKB-KW"/>
</dbReference>
<dbReference type="GO" id="GO:0140359">
    <property type="term" value="F:ABC-type transporter activity"/>
    <property type="evidence" value="ECO:0007669"/>
    <property type="project" value="InterPro"/>
</dbReference>
<dbReference type="EMBL" id="FNUC01000004">
    <property type="protein sequence ID" value="SEF18405.1"/>
    <property type="molecule type" value="Genomic_DNA"/>
</dbReference>
<keyword evidence="9" id="KW-1185">Reference proteome</keyword>
<dbReference type="RefSeq" id="WP_069112055.1">
    <property type="nucleotide sequence ID" value="NZ_FNUC01000004.1"/>
</dbReference>
<keyword evidence="2 6" id="KW-0812">Transmembrane</keyword>
<accession>A0A1H5PXE3</accession>
<keyword evidence="6" id="KW-0813">Transport</keyword>
<dbReference type="PANTHER" id="PTHR43229:SF2">
    <property type="entry name" value="NODULATION PROTEIN J"/>
    <property type="match status" value="1"/>
</dbReference>
<feature type="transmembrane region" description="Helical" evidence="6">
    <location>
        <begin position="124"/>
        <end position="145"/>
    </location>
</feature>
<feature type="transmembrane region" description="Helical" evidence="6">
    <location>
        <begin position="72"/>
        <end position="94"/>
    </location>
</feature>
<comment type="similarity">
    <text evidence="6">Belongs to the ABC-2 integral membrane protein family.</text>
</comment>
<organism evidence="8 9">
    <name type="scientific">Jiangella alba</name>
    <dbReference type="NCBI Taxonomy" id="561176"/>
    <lineage>
        <taxon>Bacteria</taxon>
        <taxon>Bacillati</taxon>
        <taxon>Actinomycetota</taxon>
        <taxon>Actinomycetes</taxon>
        <taxon>Jiangellales</taxon>
        <taxon>Jiangellaceae</taxon>
        <taxon>Jiangella</taxon>
    </lineage>
</organism>
<feature type="domain" description="ABC transmembrane type-2" evidence="7">
    <location>
        <begin position="37"/>
        <end position="271"/>
    </location>
</feature>
<sequence>MSTVTVPRTRPERLRVALSDALTMTRRNLRYWWRSPEEFVGALAFPLISVLLFGYVFGSAMVVPGGADYKEYLLPGLFGMTMVFGLVNTVAAVVTDRARGVTDRFLTMPVATSSILAGRASADVVRAMADLVVLIGCGYLVGWRWHEGTAAALAAVGLLLLLRFALIWVGIYVGLVLRSPDAASVLYPLVLPFAMVANTFVPPSLMPGWLGAVAEANPMSATVAATRELFGNPAVPGGSWMTEHALALAIAWPLLLLVVFAPLAVRQYRRARH</sequence>
<evidence type="ECO:0000256" key="4">
    <source>
        <dbReference type="ARBA" id="ARBA00023136"/>
    </source>
</evidence>
<evidence type="ECO:0000256" key="1">
    <source>
        <dbReference type="ARBA" id="ARBA00004141"/>
    </source>
</evidence>
<dbReference type="InterPro" id="IPR000412">
    <property type="entry name" value="ABC_2_transport"/>
</dbReference>
<dbReference type="STRING" id="561176.SAMN04488561_6465"/>
<dbReference type="InterPro" id="IPR013525">
    <property type="entry name" value="ABC2_TM"/>
</dbReference>
<evidence type="ECO:0000256" key="6">
    <source>
        <dbReference type="RuleBase" id="RU361157"/>
    </source>
</evidence>
<dbReference type="OrthoDB" id="8988363at2"/>
<feature type="transmembrane region" description="Helical" evidence="6">
    <location>
        <begin position="151"/>
        <end position="177"/>
    </location>
</feature>
<evidence type="ECO:0000256" key="2">
    <source>
        <dbReference type="ARBA" id="ARBA00022692"/>
    </source>
</evidence>
<feature type="transmembrane region" description="Helical" evidence="6">
    <location>
        <begin position="245"/>
        <end position="265"/>
    </location>
</feature>
<keyword evidence="6" id="KW-1003">Cell membrane</keyword>
<evidence type="ECO:0000256" key="5">
    <source>
        <dbReference type="ARBA" id="ARBA00023251"/>
    </source>
</evidence>
<comment type="subcellular location">
    <subcellularLocation>
        <location evidence="6">Cell membrane</location>
        <topology evidence="6">Multi-pass membrane protein</topology>
    </subcellularLocation>
    <subcellularLocation>
        <location evidence="1">Membrane</location>
        <topology evidence="1">Multi-pass membrane protein</topology>
    </subcellularLocation>
</comment>
<feature type="transmembrane region" description="Helical" evidence="6">
    <location>
        <begin position="39"/>
        <end position="60"/>
    </location>
</feature>
<dbReference type="Proteomes" id="UP000181980">
    <property type="component" value="Unassembled WGS sequence"/>
</dbReference>
<evidence type="ECO:0000259" key="7">
    <source>
        <dbReference type="PROSITE" id="PS51012"/>
    </source>
</evidence>
<dbReference type="GO" id="GO:0043190">
    <property type="term" value="C:ATP-binding cassette (ABC) transporter complex"/>
    <property type="evidence" value="ECO:0007669"/>
    <property type="project" value="InterPro"/>
</dbReference>
<keyword evidence="5" id="KW-0046">Antibiotic resistance</keyword>
<evidence type="ECO:0000313" key="8">
    <source>
        <dbReference type="EMBL" id="SEF18405.1"/>
    </source>
</evidence>
<dbReference type="PROSITE" id="PS51012">
    <property type="entry name" value="ABC_TM2"/>
    <property type="match status" value="1"/>
</dbReference>
<dbReference type="PIRSF" id="PIRSF006648">
    <property type="entry name" value="DrrB"/>
    <property type="match status" value="1"/>
</dbReference>
<feature type="transmembrane region" description="Helical" evidence="6">
    <location>
        <begin position="184"/>
        <end position="201"/>
    </location>
</feature>
<keyword evidence="3 6" id="KW-1133">Transmembrane helix</keyword>
<proteinExistence type="inferred from homology"/>
<keyword evidence="4 6" id="KW-0472">Membrane</keyword>
<evidence type="ECO:0000256" key="3">
    <source>
        <dbReference type="ARBA" id="ARBA00022989"/>
    </source>
</evidence>
<dbReference type="InterPro" id="IPR051784">
    <property type="entry name" value="Nod_factor_ABC_transporter"/>
</dbReference>
<dbReference type="AlphaFoldDB" id="A0A1H5PXE3"/>
<dbReference type="Pfam" id="PF01061">
    <property type="entry name" value="ABC2_membrane"/>
    <property type="match status" value="1"/>
</dbReference>
<evidence type="ECO:0000313" key="9">
    <source>
        <dbReference type="Proteomes" id="UP000181980"/>
    </source>
</evidence>
<gene>
    <name evidence="8" type="ORF">SAMN04488561_6465</name>
</gene>
<reference evidence="9" key="1">
    <citation type="submission" date="2016-10" db="EMBL/GenBank/DDBJ databases">
        <authorList>
            <person name="Varghese N."/>
            <person name="Submissions S."/>
        </authorList>
    </citation>
    <scope>NUCLEOTIDE SEQUENCE [LARGE SCALE GENOMIC DNA]</scope>
    <source>
        <strain evidence="9">DSM 45237</strain>
    </source>
</reference>